<evidence type="ECO:0000256" key="5">
    <source>
        <dbReference type="SAM" id="MobiDB-lite"/>
    </source>
</evidence>
<dbReference type="InterPro" id="IPR051885">
    <property type="entry name" value="CC_CF"/>
</dbReference>
<keyword evidence="2 4" id="KW-0175">Coiled coil</keyword>
<evidence type="ECO:0000259" key="6">
    <source>
        <dbReference type="Pfam" id="PF13870"/>
    </source>
</evidence>
<dbReference type="Pfam" id="PF13870">
    <property type="entry name" value="CCDC113_CCDC96_CC"/>
    <property type="match status" value="1"/>
</dbReference>
<dbReference type="PANTHER" id="PTHR15654:SF1">
    <property type="entry name" value="COILED-COIL DOMAIN-CONTAINING PROTEIN 96"/>
    <property type="match status" value="1"/>
</dbReference>
<evidence type="ECO:0000256" key="1">
    <source>
        <dbReference type="ARBA" id="ARBA00004138"/>
    </source>
</evidence>
<reference evidence="8" key="1">
    <citation type="submission" date="2025-08" db="UniProtKB">
        <authorList>
            <consortium name="RefSeq"/>
        </authorList>
    </citation>
    <scope>IDENTIFICATION</scope>
</reference>
<dbReference type="GO" id="GO:0005930">
    <property type="term" value="C:axoneme"/>
    <property type="evidence" value="ECO:0007669"/>
    <property type="project" value="TreeGrafter"/>
</dbReference>
<dbReference type="InParanoid" id="A0A6P8RJ12"/>
<feature type="region of interest" description="Disordered" evidence="5">
    <location>
        <begin position="1"/>
        <end position="156"/>
    </location>
</feature>
<dbReference type="GO" id="GO:0060271">
    <property type="term" value="P:cilium assembly"/>
    <property type="evidence" value="ECO:0007669"/>
    <property type="project" value="TreeGrafter"/>
</dbReference>
<keyword evidence="3" id="KW-0966">Cell projection</keyword>
<dbReference type="AlphaFoldDB" id="A0A6P8RJ12"/>
<dbReference type="FunCoup" id="A0A6P8RJ12">
    <property type="interactions" value="113"/>
</dbReference>
<organism evidence="7 8">
    <name type="scientific">Geotrypetes seraphini</name>
    <name type="common">Gaboon caecilian</name>
    <name type="synonym">Caecilia seraphini</name>
    <dbReference type="NCBI Taxonomy" id="260995"/>
    <lineage>
        <taxon>Eukaryota</taxon>
        <taxon>Metazoa</taxon>
        <taxon>Chordata</taxon>
        <taxon>Craniata</taxon>
        <taxon>Vertebrata</taxon>
        <taxon>Euteleostomi</taxon>
        <taxon>Amphibia</taxon>
        <taxon>Gymnophiona</taxon>
        <taxon>Geotrypetes</taxon>
    </lineage>
</organism>
<dbReference type="GeneID" id="117362841"/>
<feature type="compositionally biased region" description="Basic and acidic residues" evidence="5">
    <location>
        <begin position="25"/>
        <end position="40"/>
    </location>
</feature>
<feature type="coiled-coil region" evidence="4">
    <location>
        <begin position="349"/>
        <end position="411"/>
    </location>
</feature>
<proteinExistence type="predicted"/>
<name>A0A6P8RJ12_GEOSA</name>
<evidence type="ECO:0000313" key="8">
    <source>
        <dbReference type="RefSeq" id="XP_033805778.1"/>
    </source>
</evidence>
<feature type="compositionally biased region" description="Low complexity" evidence="5">
    <location>
        <begin position="119"/>
        <end position="144"/>
    </location>
</feature>
<comment type="subcellular location">
    <subcellularLocation>
        <location evidence="1">Cell projection</location>
        <location evidence="1">Cilium</location>
    </subcellularLocation>
</comment>
<dbReference type="Proteomes" id="UP000515159">
    <property type="component" value="Chromosome 1"/>
</dbReference>
<feature type="compositionally biased region" description="Acidic residues" evidence="5">
    <location>
        <begin position="145"/>
        <end position="156"/>
    </location>
</feature>
<evidence type="ECO:0000256" key="2">
    <source>
        <dbReference type="ARBA" id="ARBA00023054"/>
    </source>
</evidence>
<feature type="domain" description="CCDC113/CCDC96 coiled-coil" evidence="6">
    <location>
        <begin position="307"/>
        <end position="481"/>
    </location>
</feature>
<protein>
    <submittedName>
        <fullName evidence="8">Coiled-coil domain-containing protein 96</fullName>
    </submittedName>
</protein>
<dbReference type="KEGG" id="gsh:117362841"/>
<dbReference type="RefSeq" id="XP_033805778.1">
    <property type="nucleotide sequence ID" value="XM_033949887.1"/>
</dbReference>
<feature type="region of interest" description="Disordered" evidence="5">
    <location>
        <begin position="189"/>
        <end position="222"/>
    </location>
</feature>
<sequence>MAAEESPADGELSSLQGQEEPLPAAKEEELHPDHDSQRLEEEPEDEKAEEQQSPPPPQSPWEKEPQPEGEETQAGETPAEEQRDARTPGGEEEKREEGAETVEEARVSEADAEPEPAVQEEQGLQQLSRQSSQAEEQTRAGVEGAADEEEEQQIEDTAERSELLLRYMWLSSERDRLIQQSVLVQHSISTTVRRRKDSDSRRSPKSRSAGQTPTQTSADGALEIGQRYQRTLEALTELRLQYARDAQLYKQQAEEMEFRCQEIAQRVDVDWRSFQERKKQVALAVLSRRGGKQAAVEAVEQMQAREQRREEAVVQVRLENIKLKVQVHGLETELRSSEELAQGLHLIDFEQLKIENQTYNEKIEERNEELLKLRRKITNTVHVLAHLKEKLQFVQAENQVKKERLAEVEAAVAFRRDILTKTKQARDSLRISNVKLRQKCGLLGNEALLRDFEGKIDAGEEMSRQLETLKRRHAELTLNCNAMKKKIKGAKDAKESKVTKASLQ</sequence>
<dbReference type="OrthoDB" id="10254794at2759"/>
<evidence type="ECO:0000256" key="4">
    <source>
        <dbReference type="SAM" id="Coils"/>
    </source>
</evidence>
<keyword evidence="7" id="KW-1185">Reference proteome</keyword>
<evidence type="ECO:0000256" key="3">
    <source>
        <dbReference type="ARBA" id="ARBA00023273"/>
    </source>
</evidence>
<feature type="compositionally biased region" description="Polar residues" evidence="5">
    <location>
        <begin position="209"/>
        <end position="218"/>
    </location>
</feature>
<evidence type="ECO:0000313" key="7">
    <source>
        <dbReference type="Proteomes" id="UP000515159"/>
    </source>
</evidence>
<accession>A0A6P8RJ12</accession>
<dbReference type="PANTHER" id="PTHR15654">
    <property type="entry name" value="COILED-COIL DOMAIN-CONTAINING PROTEIN 113-RELATED"/>
    <property type="match status" value="1"/>
</dbReference>
<dbReference type="InterPro" id="IPR025254">
    <property type="entry name" value="CCDC113/CCDC96_CC"/>
</dbReference>
<feature type="compositionally biased region" description="Basic and acidic residues" evidence="5">
    <location>
        <begin position="80"/>
        <end position="109"/>
    </location>
</feature>
<gene>
    <name evidence="8" type="primary">CCDC96</name>
</gene>
<dbReference type="GO" id="GO:0036064">
    <property type="term" value="C:ciliary basal body"/>
    <property type="evidence" value="ECO:0007669"/>
    <property type="project" value="TreeGrafter"/>
</dbReference>
<dbReference type="CTD" id="257236"/>
<feature type="coiled-coil region" evidence="4">
    <location>
        <begin position="459"/>
        <end position="486"/>
    </location>
</feature>